<dbReference type="EMBL" id="LBUP01000003">
    <property type="protein sequence ID" value="KKQ66834.1"/>
    <property type="molecule type" value="Genomic_DNA"/>
</dbReference>
<proteinExistence type="predicted"/>
<evidence type="ECO:0000313" key="2">
    <source>
        <dbReference type="Proteomes" id="UP000034235"/>
    </source>
</evidence>
<comment type="caution">
    <text evidence="1">The sequence shown here is derived from an EMBL/GenBank/DDBJ whole genome shotgun (WGS) entry which is preliminary data.</text>
</comment>
<protein>
    <submittedName>
        <fullName evidence="1">Uncharacterized protein</fullName>
    </submittedName>
</protein>
<evidence type="ECO:0000313" key="1">
    <source>
        <dbReference type="EMBL" id="KKQ66834.1"/>
    </source>
</evidence>
<sequence length="72" mass="8316">MKRPKLNQISLEVALQWIADNKQGFYISMSVGQWDKFLEEGYNHQGATLIELDRQEKPIAAYKKPLIYESSG</sequence>
<name>A0A0G0LZM7_9BACT</name>
<dbReference type="AlphaFoldDB" id="A0A0G0LZM7"/>
<dbReference type="Proteomes" id="UP000034235">
    <property type="component" value="Unassembled WGS sequence"/>
</dbReference>
<reference evidence="1 2" key="1">
    <citation type="journal article" date="2015" name="Nature">
        <title>rRNA introns, odd ribosomes, and small enigmatic genomes across a large radiation of phyla.</title>
        <authorList>
            <person name="Brown C.T."/>
            <person name="Hug L.A."/>
            <person name="Thomas B.C."/>
            <person name="Sharon I."/>
            <person name="Castelle C.J."/>
            <person name="Singh A."/>
            <person name="Wilkins M.J."/>
            <person name="Williams K.H."/>
            <person name="Banfield J.F."/>
        </authorList>
    </citation>
    <scope>NUCLEOTIDE SEQUENCE [LARGE SCALE GENOMIC DNA]</scope>
</reference>
<accession>A0A0G0LZM7</accession>
<gene>
    <name evidence="1" type="ORF">US86_C0003G0077</name>
</gene>
<organism evidence="1 2">
    <name type="scientific">Candidatus Daviesbacteria bacterium GW2011_GWA2_38_24</name>
    <dbReference type="NCBI Taxonomy" id="1618422"/>
    <lineage>
        <taxon>Bacteria</taxon>
        <taxon>Candidatus Daviesiibacteriota</taxon>
    </lineage>
</organism>